<keyword evidence="2" id="KW-0472">Membrane</keyword>
<dbReference type="EMBL" id="AP025592">
    <property type="protein sequence ID" value="BDG07453.1"/>
    <property type="molecule type" value="Genomic_DNA"/>
</dbReference>
<feature type="transmembrane region" description="Helical" evidence="2">
    <location>
        <begin position="66"/>
        <end position="86"/>
    </location>
</feature>
<evidence type="ECO:0000256" key="2">
    <source>
        <dbReference type="SAM" id="Phobius"/>
    </source>
</evidence>
<evidence type="ECO:0008006" key="5">
    <source>
        <dbReference type="Google" id="ProtNLM"/>
    </source>
</evidence>
<keyword evidence="2" id="KW-1133">Transmembrane helix</keyword>
<keyword evidence="4" id="KW-1185">Reference proteome</keyword>
<accession>A0ABM7X6J0</accession>
<gene>
    <name evidence="3" type="ORF">AMPC_05660</name>
</gene>
<evidence type="ECO:0000256" key="1">
    <source>
        <dbReference type="SAM" id="MobiDB-lite"/>
    </source>
</evidence>
<name>A0ABM7X6J0_9BACT</name>
<protein>
    <recommendedName>
        <fullName evidence="5">DUF4190 domain-containing protein</fullName>
    </recommendedName>
</protein>
<feature type="region of interest" description="Disordered" evidence="1">
    <location>
        <begin position="93"/>
        <end position="149"/>
    </location>
</feature>
<sequence length="149" mass="14854">MATVAPAEEGKRRPPRGSVALALAVAALLSCWNALAAPLGLGLGLAGVVAGAVALRRGAPRRRGRAAVGLSALALAAATGVLLVSAGRLGGGREEPVVEARSPAETDAALQGLSERTAEARARARAELSRVEGQEPASPRGRDGGGGRR</sequence>
<feature type="compositionally biased region" description="Basic and acidic residues" evidence="1">
    <location>
        <begin position="93"/>
        <end position="104"/>
    </location>
</feature>
<proteinExistence type="predicted"/>
<evidence type="ECO:0000313" key="3">
    <source>
        <dbReference type="EMBL" id="BDG07453.1"/>
    </source>
</evidence>
<feature type="compositionally biased region" description="Basic and acidic residues" evidence="1">
    <location>
        <begin position="140"/>
        <end position="149"/>
    </location>
</feature>
<dbReference type="RefSeq" id="WP_248344205.1">
    <property type="nucleotide sequence ID" value="NZ_AP025592.1"/>
</dbReference>
<feature type="transmembrane region" description="Helical" evidence="2">
    <location>
        <begin position="21"/>
        <end position="54"/>
    </location>
</feature>
<keyword evidence="2" id="KW-0812">Transmembrane</keyword>
<organism evidence="3 4">
    <name type="scientific">Anaeromyxobacter paludicola</name>
    <dbReference type="NCBI Taxonomy" id="2918171"/>
    <lineage>
        <taxon>Bacteria</taxon>
        <taxon>Pseudomonadati</taxon>
        <taxon>Myxococcota</taxon>
        <taxon>Myxococcia</taxon>
        <taxon>Myxococcales</taxon>
        <taxon>Cystobacterineae</taxon>
        <taxon>Anaeromyxobacteraceae</taxon>
        <taxon>Anaeromyxobacter</taxon>
    </lineage>
</organism>
<feature type="compositionally biased region" description="Basic and acidic residues" evidence="1">
    <location>
        <begin position="116"/>
        <end position="133"/>
    </location>
</feature>
<reference evidence="4" key="1">
    <citation type="journal article" date="2022" name="Int. J. Syst. Evol. Microbiol.">
        <title>Anaeromyxobacter oryzae sp. nov., Anaeromyxobacter diazotrophicus sp. nov. and Anaeromyxobacter paludicola sp. nov., isolated from paddy soils.</title>
        <authorList>
            <person name="Itoh H."/>
            <person name="Xu Z."/>
            <person name="Mise K."/>
            <person name="Masuda Y."/>
            <person name="Ushijima N."/>
            <person name="Hayakawa C."/>
            <person name="Shiratori Y."/>
            <person name="Senoo K."/>
        </authorList>
    </citation>
    <scope>NUCLEOTIDE SEQUENCE [LARGE SCALE GENOMIC DNA]</scope>
    <source>
        <strain evidence="4">Red630</strain>
    </source>
</reference>
<evidence type="ECO:0000313" key="4">
    <source>
        <dbReference type="Proteomes" id="UP001162734"/>
    </source>
</evidence>
<dbReference type="Proteomes" id="UP001162734">
    <property type="component" value="Chromosome"/>
</dbReference>